<evidence type="ECO:0000313" key="1">
    <source>
        <dbReference type="EMBL" id="TKR66686.1"/>
    </source>
</evidence>
<proteinExistence type="predicted"/>
<reference evidence="1 2" key="1">
    <citation type="journal article" date="2015" name="Genome Biol.">
        <title>Comparative genomics of Steinernema reveals deeply conserved gene regulatory networks.</title>
        <authorList>
            <person name="Dillman A.R."/>
            <person name="Macchietto M."/>
            <person name="Porter C.F."/>
            <person name="Rogers A."/>
            <person name="Williams B."/>
            <person name="Antoshechkin I."/>
            <person name="Lee M.M."/>
            <person name="Goodwin Z."/>
            <person name="Lu X."/>
            <person name="Lewis E.E."/>
            <person name="Goodrich-Blair H."/>
            <person name="Stock S.P."/>
            <person name="Adams B.J."/>
            <person name="Sternberg P.W."/>
            <person name="Mortazavi A."/>
        </authorList>
    </citation>
    <scope>NUCLEOTIDE SEQUENCE [LARGE SCALE GENOMIC DNA]</scope>
    <source>
        <strain evidence="1 2">ALL</strain>
    </source>
</reference>
<evidence type="ECO:0000313" key="2">
    <source>
        <dbReference type="Proteomes" id="UP000298663"/>
    </source>
</evidence>
<reference evidence="1 2" key="2">
    <citation type="journal article" date="2019" name="G3 (Bethesda)">
        <title>Hybrid Assembly of the Genome of the Entomopathogenic Nematode Steinernema carpocapsae Identifies the X-Chromosome.</title>
        <authorList>
            <person name="Serra L."/>
            <person name="Macchietto M."/>
            <person name="Macias-Munoz A."/>
            <person name="McGill C.J."/>
            <person name="Rodriguez I.M."/>
            <person name="Rodriguez B."/>
            <person name="Murad R."/>
            <person name="Mortazavi A."/>
        </authorList>
    </citation>
    <scope>NUCLEOTIDE SEQUENCE [LARGE SCALE GENOMIC DNA]</scope>
    <source>
        <strain evidence="1 2">ALL</strain>
    </source>
</reference>
<dbReference type="AlphaFoldDB" id="A0A4U5MC29"/>
<gene>
    <name evidence="1" type="ORF">L596_022943</name>
</gene>
<name>A0A4U5MC29_STECR</name>
<sequence>MRGEVLGTCGTTLLHAPPKNCLSVAGPAAAGWNGRRCAPPGAAVVLREIRIFFCNVCTEMFPISEIRGAGIDFRASRDANLRFRKRANLGILGFLRCARTRRVSFAAADFVWRGTGAIFKFWFLEPALLFERREAIGKLEKKCKILTSKRSWDDGCSGDAMWKEINAVY</sequence>
<comment type="caution">
    <text evidence="1">The sequence shown here is derived from an EMBL/GenBank/DDBJ whole genome shotgun (WGS) entry which is preliminary data.</text>
</comment>
<keyword evidence="2" id="KW-1185">Reference proteome</keyword>
<accession>A0A4U5MC29</accession>
<dbReference type="Proteomes" id="UP000298663">
    <property type="component" value="Unassembled WGS sequence"/>
</dbReference>
<dbReference type="EMBL" id="AZBU02000008">
    <property type="protein sequence ID" value="TKR66686.1"/>
    <property type="molecule type" value="Genomic_DNA"/>
</dbReference>
<protein>
    <submittedName>
        <fullName evidence="1">Uncharacterized protein</fullName>
    </submittedName>
</protein>
<organism evidence="1 2">
    <name type="scientific">Steinernema carpocapsae</name>
    <name type="common">Entomopathogenic nematode</name>
    <dbReference type="NCBI Taxonomy" id="34508"/>
    <lineage>
        <taxon>Eukaryota</taxon>
        <taxon>Metazoa</taxon>
        <taxon>Ecdysozoa</taxon>
        <taxon>Nematoda</taxon>
        <taxon>Chromadorea</taxon>
        <taxon>Rhabditida</taxon>
        <taxon>Tylenchina</taxon>
        <taxon>Panagrolaimomorpha</taxon>
        <taxon>Strongyloidoidea</taxon>
        <taxon>Steinernematidae</taxon>
        <taxon>Steinernema</taxon>
    </lineage>
</organism>